<evidence type="ECO:0000313" key="2">
    <source>
        <dbReference type="Proteomes" id="UP001195483"/>
    </source>
</evidence>
<dbReference type="EMBL" id="JAEAOA010001195">
    <property type="protein sequence ID" value="KAK3592140.1"/>
    <property type="molecule type" value="Genomic_DNA"/>
</dbReference>
<name>A0AAE0VWZ1_9BIVA</name>
<reference evidence="1" key="1">
    <citation type="journal article" date="2021" name="Genome Biol. Evol.">
        <title>A High-Quality Reference Genome for a Parasitic Bivalve with Doubly Uniparental Inheritance (Bivalvia: Unionida).</title>
        <authorList>
            <person name="Smith C.H."/>
        </authorList>
    </citation>
    <scope>NUCLEOTIDE SEQUENCE</scope>
    <source>
        <strain evidence="1">CHS0354</strain>
    </source>
</reference>
<keyword evidence="2" id="KW-1185">Reference proteome</keyword>
<gene>
    <name evidence="1" type="ORF">CHS0354_019429</name>
</gene>
<accession>A0AAE0VWZ1</accession>
<dbReference type="Proteomes" id="UP001195483">
    <property type="component" value="Unassembled WGS sequence"/>
</dbReference>
<comment type="caution">
    <text evidence="1">The sequence shown here is derived from an EMBL/GenBank/DDBJ whole genome shotgun (WGS) entry which is preliminary data.</text>
</comment>
<proteinExistence type="predicted"/>
<reference evidence="1" key="3">
    <citation type="submission" date="2023-05" db="EMBL/GenBank/DDBJ databases">
        <authorList>
            <person name="Smith C.H."/>
        </authorList>
    </citation>
    <scope>NUCLEOTIDE SEQUENCE</scope>
    <source>
        <strain evidence="1">CHS0354</strain>
        <tissue evidence="1">Mantle</tissue>
    </source>
</reference>
<protein>
    <submittedName>
        <fullName evidence="1">Uncharacterized protein</fullName>
    </submittedName>
</protein>
<reference evidence="1" key="2">
    <citation type="journal article" date="2021" name="Genome Biol. Evol.">
        <title>Developing a high-quality reference genome for a parasitic bivalve with doubly uniparental inheritance (Bivalvia: Unionida).</title>
        <authorList>
            <person name="Smith C.H."/>
        </authorList>
    </citation>
    <scope>NUCLEOTIDE SEQUENCE</scope>
    <source>
        <strain evidence="1">CHS0354</strain>
        <tissue evidence="1">Mantle</tissue>
    </source>
</reference>
<sequence>KPESARGLEAPGGILSYRKHFICQFPIPSQSHYHSKTRFVMNCPRYTKEK</sequence>
<organism evidence="1 2">
    <name type="scientific">Potamilus streckersoni</name>
    <dbReference type="NCBI Taxonomy" id="2493646"/>
    <lineage>
        <taxon>Eukaryota</taxon>
        <taxon>Metazoa</taxon>
        <taxon>Spiralia</taxon>
        <taxon>Lophotrochozoa</taxon>
        <taxon>Mollusca</taxon>
        <taxon>Bivalvia</taxon>
        <taxon>Autobranchia</taxon>
        <taxon>Heteroconchia</taxon>
        <taxon>Palaeoheterodonta</taxon>
        <taxon>Unionida</taxon>
        <taxon>Unionoidea</taxon>
        <taxon>Unionidae</taxon>
        <taxon>Ambleminae</taxon>
        <taxon>Lampsilini</taxon>
        <taxon>Potamilus</taxon>
    </lineage>
</organism>
<feature type="non-terminal residue" evidence="1">
    <location>
        <position position="1"/>
    </location>
</feature>
<dbReference type="AlphaFoldDB" id="A0AAE0VWZ1"/>
<evidence type="ECO:0000313" key="1">
    <source>
        <dbReference type="EMBL" id="KAK3592140.1"/>
    </source>
</evidence>